<name>A0AAN7SX90_9EURO</name>
<evidence type="ECO:0000313" key="3">
    <source>
        <dbReference type="Proteomes" id="UP001309876"/>
    </source>
</evidence>
<dbReference type="SUPFAM" id="SSF69065">
    <property type="entry name" value="RNase III domain-like"/>
    <property type="match status" value="1"/>
</dbReference>
<feature type="domain" description="RNase III" evidence="1">
    <location>
        <begin position="51"/>
        <end position="135"/>
    </location>
</feature>
<keyword evidence="3" id="KW-1185">Reference proteome</keyword>
<organism evidence="2 3">
    <name type="scientific">Lithohypha guttulata</name>
    <dbReference type="NCBI Taxonomy" id="1690604"/>
    <lineage>
        <taxon>Eukaryota</taxon>
        <taxon>Fungi</taxon>
        <taxon>Dikarya</taxon>
        <taxon>Ascomycota</taxon>
        <taxon>Pezizomycotina</taxon>
        <taxon>Eurotiomycetes</taxon>
        <taxon>Chaetothyriomycetidae</taxon>
        <taxon>Chaetothyriales</taxon>
        <taxon>Trichomeriaceae</taxon>
        <taxon>Lithohypha</taxon>
    </lineage>
</organism>
<reference evidence="2 3" key="1">
    <citation type="submission" date="2023-08" db="EMBL/GenBank/DDBJ databases">
        <title>Black Yeasts Isolated from many extreme environments.</title>
        <authorList>
            <person name="Coleine C."/>
            <person name="Stajich J.E."/>
            <person name="Selbmann L."/>
        </authorList>
    </citation>
    <scope>NUCLEOTIDE SEQUENCE [LARGE SCALE GENOMIC DNA]</scope>
    <source>
        <strain evidence="2 3">CCFEE 5910</strain>
    </source>
</reference>
<gene>
    <name evidence="2" type="ORF">LTR05_006970</name>
</gene>
<evidence type="ECO:0000259" key="1">
    <source>
        <dbReference type="Pfam" id="PF00636"/>
    </source>
</evidence>
<comment type="caution">
    <text evidence="2">The sequence shown here is derived from an EMBL/GenBank/DDBJ whole genome shotgun (WGS) entry which is preliminary data.</text>
</comment>
<dbReference type="AlphaFoldDB" id="A0AAN7SX90"/>
<accession>A0AAN7SX90</accession>
<dbReference type="Pfam" id="PF00636">
    <property type="entry name" value="Ribonuclease_3"/>
    <property type="match status" value="1"/>
</dbReference>
<dbReference type="Gene3D" id="1.10.1520.10">
    <property type="entry name" value="Ribonuclease III domain"/>
    <property type="match status" value="1"/>
</dbReference>
<dbReference type="InterPro" id="IPR000999">
    <property type="entry name" value="RNase_III_dom"/>
</dbReference>
<dbReference type="GO" id="GO:0006396">
    <property type="term" value="P:RNA processing"/>
    <property type="evidence" value="ECO:0007669"/>
    <property type="project" value="InterPro"/>
</dbReference>
<evidence type="ECO:0000313" key="2">
    <source>
        <dbReference type="EMBL" id="KAK5083088.1"/>
    </source>
</evidence>
<protein>
    <recommendedName>
        <fullName evidence="1">RNase III domain-containing protein</fullName>
    </recommendedName>
</protein>
<dbReference type="GO" id="GO:0004525">
    <property type="term" value="F:ribonuclease III activity"/>
    <property type="evidence" value="ECO:0007669"/>
    <property type="project" value="InterPro"/>
</dbReference>
<dbReference type="Proteomes" id="UP001309876">
    <property type="component" value="Unassembled WGS sequence"/>
</dbReference>
<proteinExistence type="predicted"/>
<dbReference type="InterPro" id="IPR036389">
    <property type="entry name" value="RNase_III_sf"/>
</dbReference>
<dbReference type="EMBL" id="JAVRRJ010000007">
    <property type="protein sequence ID" value="KAK5083088.1"/>
    <property type="molecule type" value="Genomic_DNA"/>
</dbReference>
<sequence>MAHLIDLQKSEGIMQYHFKEKTLLTQALYAPVKLQDKETDKILYLDDGNRRLAQLGHKVLDLVLSDVWFHAGSDRESVNNIVTTCTSASYLAAVARRHGLDLCVNNCVRQDLDGPSPKTLKLAVTALIGAVWLDSDKDITMVSKLVNTLGITQ</sequence>